<gene>
    <name evidence="10" type="ORF">GHI93_01915</name>
</gene>
<evidence type="ECO:0000256" key="9">
    <source>
        <dbReference type="SAM" id="Phobius"/>
    </source>
</evidence>
<comment type="similarity">
    <text evidence="2 8">Belongs to the BioY family.</text>
</comment>
<dbReference type="PANTHER" id="PTHR34295">
    <property type="entry name" value="BIOTIN TRANSPORTER BIOY"/>
    <property type="match status" value="1"/>
</dbReference>
<keyword evidence="7 8" id="KW-0472">Membrane</keyword>
<evidence type="ECO:0000256" key="6">
    <source>
        <dbReference type="ARBA" id="ARBA00022989"/>
    </source>
</evidence>
<organism evidence="10 11">
    <name type="scientific">Lactococcus hircilactis</name>
    <dbReference type="NCBI Taxonomy" id="1494462"/>
    <lineage>
        <taxon>Bacteria</taxon>
        <taxon>Bacillati</taxon>
        <taxon>Bacillota</taxon>
        <taxon>Bacilli</taxon>
        <taxon>Lactobacillales</taxon>
        <taxon>Streptococcaceae</taxon>
        <taxon>Lactococcus</taxon>
    </lineage>
</organism>
<feature type="transmembrane region" description="Helical" evidence="9">
    <location>
        <begin position="55"/>
        <end position="79"/>
    </location>
</feature>
<evidence type="ECO:0000256" key="2">
    <source>
        <dbReference type="ARBA" id="ARBA00010692"/>
    </source>
</evidence>
<dbReference type="Gene3D" id="1.10.1760.20">
    <property type="match status" value="1"/>
</dbReference>
<dbReference type="OrthoDB" id="9803495at2"/>
<accession>A0A7X2D0Q9</accession>
<evidence type="ECO:0000256" key="4">
    <source>
        <dbReference type="ARBA" id="ARBA00022475"/>
    </source>
</evidence>
<protein>
    <recommendedName>
        <fullName evidence="8">Biotin transporter</fullName>
    </recommendedName>
</protein>
<sequence length="183" mass="19672">MRLQKTYSLTLIAIGAAIIAVLSPFTLPIGTVPVTLQTLAVGLVATVLKARETFFAVLLYLILGSIGLPVFAGGSAGVMTFFSPTGGYLLAFLFGGTLISFGLQRVSYRPLFAFVVNIVGHLLMLFLGAMWLKLITHTSLKTALILGFTPFIVVEIVKAIIVTILGLALIRALSHTHQYFTKM</sequence>
<reference evidence="10 11" key="1">
    <citation type="submission" date="2019-10" db="EMBL/GenBank/DDBJ databases">
        <authorList>
            <person name="Dong K."/>
        </authorList>
    </citation>
    <scope>NUCLEOTIDE SEQUENCE [LARGE SCALE GENOMIC DNA]</scope>
    <source>
        <strain evidence="10 11">DSM 28960</strain>
    </source>
</reference>
<dbReference type="EMBL" id="WITJ01000002">
    <property type="protein sequence ID" value="MQW38707.1"/>
    <property type="molecule type" value="Genomic_DNA"/>
</dbReference>
<comment type="caution">
    <text evidence="10">The sequence shown here is derived from an EMBL/GenBank/DDBJ whole genome shotgun (WGS) entry which is preliminary data.</text>
</comment>
<feature type="transmembrane region" description="Helical" evidence="9">
    <location>
        <begin position="7"/>
        <end position="25"/>
    </location>
</feature>
<evidence type="ECO:0000313" key="11">
    <source>
        <dbReference type="Proteomes" id="UP000439550"/>
    </source>
</evidence>
<feature type="transmembrane region" description="Helical" evidence="9">
    <location>
        <begin position="110"/>
        <end position="132"/>
    </location>
</feature>
<feature type="transmembrane region" description="Helical" evidence="9">
    <location>
        <begin position="31"/>
        <end position="48"/>
    </location>
</feature>
<feature type="transmembrane region" description="Helical" evidence="9">
    <location>
        <begin position="85"/>
        <end position="103"/>
    </location>
</feature>
<name>A0A7X2D0Q9_9LACT</name>
<dbReference type="Pfam" id="PF02632">
    <property type="entry name" value="BioY"/>
    <property type="match status" value="1"/>
</dbReference>
<dbReference type="GO" id="GO:0005886">
    <property type="term" value="C:plasma membrane"/>
    <property type="evidence" value="ECO:0007669"/>
    <property type="project" value="UniProtKB-SubCell"/>
</dbReference>
<dbReference type="Proteomes" id="UP000439550">
    <property type="component" value="Unassembled WGS sequence"/>
</dbReference>
<keyword evidence="3 8" id="KW-0813">Transport</keyword>
<keyword evidence="6 9" id="KW-1133">Transmembrane helix</keyword>
<evidence type="ECO:0000256" key="7">
    <source>
        <dbReference type="ARBA" id="ARBA00023136"/>
    </source>
</evidence>
<dbReference type="InterPro" id="IPR003784">
    <property type="entry name" value="BioY"/>
</dbReference>
<dbReference type="PIRSF" id="PIRSF016661">
    <property type="entry name" value="BioY"/>
    <property type="match status" value="1"/>
</dbReference>
<dbReference type="GO" id="GO:0015225">
    <property type="term" value="F:biotin transmembrane transporter activity"/>
    <property type="evidence" value="ECO:0007669"/>
    <property type="project" value="UniProtKB-UniRule"/>
</dbReference>
<keyword evidence="4 8" id="KW-1003">Cell membrane</keyword>
<proteinExistence type="inferred from homology"/>
<evidence type="ECO:0000313" key="10">
    <source>
        <dbReference type="EMBL" id="MQW38707.1"/>
    </source>
</evidence>
<dbReference type="PANTHER" id="PTHR34295:SF4">
    <property type="entry name" value="BIOTIN TRANSPORTER BIOY-RELATED"/>
    <property type="match status" value="1"/>
</dbReference>
<keyword evidence="5 9" id="KW-0812">Transmembrane</keyword>
<keyword evidence="11" id="KW-1185">Reference proteome</keyword>
<evidence type="ECO:0000256" key="3">
    <source>
        <dbReference type="ARBA" id="ARBA00022448"/>
    </source>
</evidence>
<evidence type="ECO:0000256" key="8">
    <source>
        <dbReference type="PIRNR" id="PIRNR016661"/>
    </source>
</evidence>
<dbReference type="AlphaFoldDB" id="A0A7X2D0Q9"/>
<dbReference type="RefSeq" id="WP_153495093.1">
    <property type="nucleotide sequence ID" value="NZ_CAXYUY010000009.1"/>
</dbReference>
<comment type="subcellular location">
    <subcellularLocation>
        <location evidence="1 8">Cell membrane</location>
        <topology evidence="1 8">Multi-pass membrane protein</topology>
    </subcellularLocation>
</comment>
<evidence type="ECO:0000256" key="1">
    <source>
        <dbReference type="ARBA" id="ARBA00004651"/>
    </source>
</evidence>
<feature type="transmembrane region" description="Helical" evidence="9">
    <location>
        <begin position="144"/>
        <end position="173"/>
    </location>
</feature>
<evidence type="ECO:0000256" key="5">
    <source>
        <dbReference type="ARBA" id="ARBA00022692"/>
    </source>
</evidence>